<sequence length="182" mass="20058">MHQSDAQRLMERSSMYMFISAVAALVSVIMIIIAADFLSNDLPPAIAVKYFQTLTFPELNVVTGLVTLSSIMAVIGGFIVYMARASLNRREITGLSTIVMTGLVLFIVALASSVGTYVVYQYYVGSAGMFGPLFPGTLSLFISMILLLVSTVLTILTLIMINKLRRLYSPRRIRRQRPPPQA</sequence>
<reference evidence="3" key="1">
    <citation type="journal article" date="2014" name="Int. J. Syst. Evol. Microbiol.">
        <title>Complete genome sequence of Corynebacterium casei LMG S-19264T (=DSM 44701T), isolated from a smear-ripened cheese.</title>
        <authorList>
            <consortium name="US DOE Joint Genome Institute (JGI-PGF)"/>
            <person name="Walter F."/>
            <person name="Albersmeier A."/>
            <person name="Kalinowski J."/>
            <person name="Ruckert C."/>
        </authorList>
    </citation>
    <scope>NUCLEOTIDE SEQUENCE</scope>
    <source>
        <strain evidence="3">JCM 11219</strain>
    </source>
</reference>
<dbReference type="EMBL" id="BMNM01000002">
    <property type="protein sequence ID" value="GGI72638.1"/>
    <property type="molecule type" value="Genomic_DNA"/>
</dbReference>
<evidence type="ECO:0000313" key="2">
    <source>
        <dbReference type="EMBL" id="BDR91368.1"/>
    </source>
</evidence>
<dbReference type="GeneID" id="76206014"/>
<keyword evidence="1" id="KW-0472">Membrane</keyword>
<dbReference type="Proteomes" id="UP000657075">
    <property type="component" value="Unassembled WGS sequence"/>
</dbReference>
<reference evidence="3" key="2">
    <citation type="submission" date="2020-09" db="EMBL/GenBank/DDBJ databases">
        <authorList>
            <person name="Sun Q."/>
            <person name="Ohkuma M."/>
        </authorList>
    </citation>
    <scope>NUCLEOTIDE SEQUENCE</scope>
    <source>
        <strain evidence="3">JCM 11219</strain>
    </source>
</reference>
<keyword evidence="1" id="KW-1133">Transmembrane helix</keyword>
<keyword evidence="1" id="KW-0812">Transmembrane</keyword>
<evidence type="ECO:0000313" key="4">
    <source>
        <dbReference type="Proteomes" id="UP000657075"/>
    </source>
</evidence>
<feature type="transmembrane region" description="Helical" evidence="1">
    <location>
        <begin position="140"/>
        <end position="161"/>
    </location>
</feature>
<proteinExistence type="predicted"/>
<protein>
    <submittedName>
        <fullName evidence="3">Uncharacterized protein</fullName>
    </submittedName>
</protein>
<reference evidence="2" key="4">
    <citation type="journal article" date="2023" name="Microbiol. Resour. Announc.">
        <title>Complete Genome Sequence of Vulcanisaeta souniana Strain IC-059, a Hyperthermophilic Archaeon Isolated from Hot Spring Water in Japan.</title>
        <authorList>
            <person name="Kato S."/>
            <person name="Itoh T."/>
            <person name="Wu L."/>
            <person name="Ma J."/>
            <person name="Ohkuma M."/>
        </authorList>
    </citation>
    <scope>NUCLEOTIDE SEQUENCE</scope>
    <source>
        <strain evidence="2">JCM 11219</strain>
    </source>
</reference>
<name>A0A830DZQ6_9CREN</name>
<feature type="transmembrane region" description="Helical" evidence="1">
    <location>
        <begin position="16"/>
        <end position="39"/>
    </location>
</feature>
<dbReference type="Proteomes" id="UP001060771">
    <property type="component" value="Chromosome"/>
</dbReference>
<dbReference type="AlphaFoldDB" id="A0A830DZQ6"/>
<evidence type="ECO:0000313" key="3">
    <source>
        <dbReference type="EMBL" id="GGI72638.1"/>
    </source>
</evidence>
<evidence type="ECO:0000256" key="1">
    <source>
        <dbReference type="SAM" id="Phobius"/>
    </source>
</evidence>
<accession>A0A830DZQ6</accession>
<gene>
    <name evidence="3" type="ORF">GCM10007112_06830</name>
    <name evidence="2" type="ORF">Vsou_04610</name>
</gene>
<reference evidence="5" key="3">
    <citation type="submission" date="2022-09" db="EMBL/GenBank/DDBJ databases">
        <title>Complete genome sequence of Vulcanisaeta souniana.</title>
        <authorList>
            <person name="Kato S."/>
            <person name="Itoh T."/>
            <person name="Ohkuma M."/>
        </authorList>
    </citation>
    <scope>NUCLEOTIDE SEQUENCE [LARGE SCALE GENOMIC DNA]</scope>
    <source>
        <strain evidence="5">JCM 11219</strain>
    </source>
</reference>
<evidence type="ECO:0000313" key="5">
    <source>
        <dbReference type="Proteomes" id="UP001060771"/>
    </source>
</evidence>
<feature type="transmembrane region" description="Helical" evidence="1">
    <location>
        <begin position="95"/>
        <end position="120"/>
    </location>
</feature>
<dbReference type="EMBL" id="AP026830">
    <property type="protein sequence ID" value="BDR91368.1"/>
    <property type="molecule type" value="Genomic_DNA"/>
</dbReference>
<dbReference type="RefSeq" id="WP_188602701.1">
    <property type="nucleotide sequence ID" value="NZ_AP026830.1"/>
</dbReference>
<keyword evidence="5" id="KW-1185">Reference proteome</keyword>
<organism evidence="3 4">
    <name type="scientific">Vulcanisaeta souniana JCM 11219</name>
    <dbReference type="NCBI Taxonomy" id="1293586"/>
    <lineage>
        <taxon>Archaea</taxon>
        <taxon>Thermoproteota</taxon>
        <taxon>Thermoprotei</taxon>
        <taxon>Thermoproteales</taxon>
        <taxon>Thermoproteaceae</taxon>
        <taxon>Vulcanisaeta</taxon>
    </lineage>
</organism>
<dbReference type="OrthoDB" id="29094at2157"/>
<feature type="transmembrane region" description="Helical" evidence="1">
    <location>
        <begin position="59"/>
        <end position="83"/>
    </location>
</feature>